<proteinExistence type="predicted"/>
<sequence length="197" mass="19681">MAHPLPQNPKALLGSQGGRCHGQKTRKHFLVGQDSAGASIGCKAGAGQSQLGVSGLSDATAGATPPGVTTEHPPLPLRVEERHGPPAVPLPTGSPKQRGPATLGLAPPSSFTQAPAEGPPNSGVTGERMPVGLRGGVGTTEGHGEEGEGCVGRRAAVLAADPSLPASKAEPILGGASPRVLGGLRRHSAWSAEKHLC</sequence>
<reference evidence="1" key="1">
    <citation type="submission" date="2023-05" db="EMBL/GenBank/DDBJ databases">
        <authorList>
            <consortium name="ELIXIR-Norway"/>
        </authorList>
    </citation>
    <scope>NUCLEOTIDE SEQUENCE</scope>
</reference>
<dbReference type="EMBL" id="OX596088">
    <property type="protein sequence ID" value="CAN0517158.1"/>
    <property type="molecule type" value="Genomic_DNA"/>
</dbReference>
<dbReference type="Proteomes" id="UP001162501">
    <property type="component" value="Chromosome 4"/>
</dbReference>
<accession>A0AC59ZW34</accession>
<name>A0AC59ZW34_RANTA</name>
<evidence type="ECO:0000313" key="1">
    <source>
        <dbReference type="EMBL" id="CAN0517158.1"/>
    </source>
</evidence>
<protein>
    <submittedName>
        <fullName evidence="1">Uncharacterized protein</fullName>
    </submittedName>
</protein>
<evidence type="ECO:0000313" key="2">
    <source>
        <dbReference type="Proteomes" id="UP001162501"/>
    </source>
</evidence>
<gene>
    <name evidence="1" type="ORF">MRATA1EN22A_LOCUS23601</name>
</gene>
<reference evidence="1" key="2">
    <citation type="submission" date="2025-03" db="EMBL/GenBank/DDBJ databases">
        <authorList>
            <consortium name="ELIXIR-Norway"/>
            <consortium name="Elixir Norway"/>
        </authorList>
    </citation>
    <scope>NUCLEOTIDE SEQUENCE</scope>
</reference>
<organism evidence="1 2">
    <name type="scientific">Rangifer tarandus platyrhynchus</name>
    <name type="common">Svalbard reindeer</name>
    <dbReference type="NCBI Taxonomy" id="3082113"/>
    <lineage>
        <taxon>Eukaryota</taxon>
        <taxon>Metazoa</taxon>
        <taxon>Chordata</taxon>
        <taxon>Craniata</taxon>
        <taxon>Vertebrata</taxon>
        <taxon>Euteleostomi</taxon>
        <taxon>Mammalia</taxon>
        <taxon>Eutheria</taxon>
        <taxon>Laurasiatheria</taxon>
        <taxon>Artiodactyla</taxon>
        <taxon>Ruminantia</taxon>
        <taxon>Pecora</taxon>
        <taxon>Cervidae</taxon>
        <taxon>Odocoileinae</taxon>
        <taxon>Rangifer</taxon>
    </lineage>
</organism>